<accession>A0A4Z2H6K1</accession>
<reference evidence="1 2" key="1">
    <citation type="submission" date="2019-03" db="EMBL/GenBank/DDBJ databases">
        <title>First draft genome of Liparis tanakae, snailfish: a comprehensive survey of snailfish specific genes.</title>
        <authorList>
            <person name="Kim W."/>
            <person name="Song I."/>
            <person name="Jeong J.-H."/>
            <person name="Kim D."/>
            <person name="Kim S."/>
            <person name="Ryu S."/>
            <person name="Song J.Y."/>
            <person name="Lee S.K."/>
        </authorList>
    </citation>
    <scope>NUCLEOTIDE SEQUENCE [LARGE SCALE GENOMIC DNA]</scope>
    <source>
        <tissue evidence="1">Muscle</tissue>
    </source>
</reference>
<comment type="caution">
    <text evidence="1">The sequence shown here is derived from an EMBL/GenBank/DDBJ whole genome shotgun (WGS) entry which is preliminary data.</text>
</comment>
<dbReference type="EMBL" id="SRLO01000332">
    <property type="protein sequence ID" value="TNN60512.1"/>
    <property type="molecule type" value="Genomic_DNA"/>
</dbReference>
<protein>
    <submittedName>
        <fullName evidence="1">Uncharacterized protein</fullName>
    </submittedName>
</protein>
<gene>
    <name evidence="1" type="ORF">EYF80_029235</name>
</gene>
<keyword evidence="2" id="KW-1185">Reference proteome</keyword>
<organism evidence="1 2">
    <name type="scientific">Liparis tanakae</name>
    <name type="common">Tanaka's snailfish</name>
    <dbReference type="NCBI Taxonomy" id="230148"/>
    <lineage>
        <taxon>Eukaryota</taxon>
        <taxon>Metazoa</taxon>
        <taxon>Chordata</taxon>
        <taxon>Craniata</taxon>
        <taxon>Vertebrata</taxon>
        <taxon>Euteleostomi</taxon>
        <taxon>Actinopterygii</taxon>
        <taxon>Neopterygii</taxon>
        <taxon>Teleostei</taxon>
        <taxon>Neoteleostei</taxon>
        <taxon>Acanthomorphata</taxon>
        <taxon>Eupercaria</taxon>
        <taxon>Perciformes</taxon>
        <taxon>Cottioidei</taxon>
        <taxon>Cottales</taxon>
        <taxon>Liparidae</taxon>
        <taxon>Liparis</taxon>
    </lineage>
</organism>
<evidence type="ECO:0000313" key="2">
    <source>
        <dbReference type="Proteomes" id="UP000314294"/>
    </source>
</evidence>
<name>A0A4Z2H6K1_9TELE</name>
<evidence type="ECO:0000313" key="1">
    <source>
        <dbReference type="EMBL" id="TNN60512.1"/>
    </source>
</evidence>
<dbReference type="AlphaFoldDB" id="A0A4Z2H6K1"/>
<dbReference type="Proteomes" id="UP000314294">
    <property type="component" value="Unassembled WGS sequence"/>
</dbReference>
<sequence length="95" mass="10418">MPVWSTVNMSGTPPLAASGLRLVPKTPETHRLGFWRRSVQRSETLRDVTGTESALMKLSGYHIALPERRARVHRNATLPPAAAPVSLPIGEKPLK</sequence>
<proteinExistence type="predicted"/>